<evidence type="ECO:0000313" key="5">
    <source>
        <dbReference type="Proteomes" id="UP000230066"/>
    </source>
</evidence>
<dbReference type="InterPro" id="IPR000859">
    <property type="entry name" value="CUB_dom"/>
</dbReference>
<keyword evidence="5" id="KW-1185">Reference proteome</keyword>
<evidence type="ECO:0000256" key="2">
    <source>
        <dbReference type="PROSITE-ProRule" id="PRU00059"/>
    </source>
</evidence>
<dbReference type="EMBL" id="JXXN02003473">
    <property type="protein sequence ID" value="THD21512.1"/>
    <property type="molecule type" value="Genomic_DNA"/>
</dbReference>
<name>A0A4E0RVD1_FASHE</name>
<dbReference type="Proteomes" id="UP000230066">
    <property type="component" value="Unassembled WGS sequence"/>
</dbReference>
<dbReference type="SUPFAM" id="SSF49854">
    <property type="entry name" value="Spermadhesin, CUB domain"/>
    <property type="match status" value="1"/>
</dbReference>
<comment type="caution">
    <text evidence="2">Lacks conserved residue(s) required for the propagation of feature annotation.</text>
</comment>
<dbReference type="AlphaFoldDB" id="A0A4E0RVD1"/>
<dbReference type="PROSITE" id="PS01180">
    <property type="entry name" value="CUB"/>
    <property type="match status" value="1"/>
</dbReference>
<evidence type="ECO:0000259" key="3">
    <source>
        <dbReference type="PROSITE" id="PS01180"/>
    </source>
</evidence>
<proteinExistence type="predicted"/>
<reference evidence="4" key="1">
    <citation type="submission" date="2019-03" db="EMBL/GenBank/DDBJ databases">
        <title>Improved annotation for the trematode Fasciola hepatica.</title>
        <authorList>
            <person name="Choi Y.-J."/>
            <person name="Martin J."/>
            <person name="Mitreva M."/>
        </authorList>
    </citation>
    <scope>NUCLEOTIDE SEQUENCE [LARGE SCALE GENOMIC DNA]</scope>
</reference>
<gene>
    <name evidence="4" type="ORF">D915_007634</name>
</gene>
<organism evidence="4 5">
    <name type="scientific">Fasciola hepatica</name>
    <name type="common">Liver fluke</name>
    <dbReference type="NCBI Taxonomy" id="6192"/>
    <lineage>
        <taxon>Eukaryota</taxon>
        <taxon>Metazoa</taxon>
        <taxon>Spiralia</taxon>
        <taxon>Lophotrochozoa</taxon>
        <taxon>Platyhelminthes</taxon>
        <taxon>Trematoda</taxon>
        <taxon>Digenea</taxon>
        <taxon>Plagiorchiida</taxon>
        <taxon>Echinostomata</taxon>
        <taxon>Echinostomatoidea</taxon>
        <taxon>Fasciolidae</taxon>
        <taxon>Fasciola</taxon>
    </lineage>
</organism>
<evidence type="ECO:0000313" key="4">
    <source>
        <dbReference type="EMBL" id="THD21512.1"/>
    </source>
</evidence>
<keyword evidence="1" id="KW-1015">Disulfide bond</keyword>
<dbReference type="Gene3D" id="2.60.120.290">
    <property type="entry name" value="Spermadhesin, CUB domain"/>
    <property type="match status" value="1"/>
</dbReference>
<sequence length="158" mass="17316">MTFKLAVKCQLNKVSVLAVALPLHTSRILSSECGNNVIRIGTGRTEFTFPPTGISLKNETRCSYFLLGNNRGDGNMTFRFQSLNIPNKDKCRSDFVDVLNENNVPIARHCGTTTPSNNIKAAGNALTIEVQVRTNPANSSFKGYIYHDSGNPPVTPQK</sequence>
<comment type="caution">
    <text evidence="4">The sequence shown here is derived from an EMBL/GenBank/DDBJ whole genome shotgun (WGS) entry which is preliminary data.</text>
</comment>
<evidence type="ECO:0000256" key="1">
    <source>
        <dbReference type="ARBA" id="ARBA00023157"/>
    </source>
</evidence>
<dbReference type="InterPro" id="IPR035914">
    <property type="entry name" value="Sperma_CUB_dom_sf"/>
</dbReference>
<dbReference type="Pfam" id="PF00431">
    <property type="entry name" value="CUB"/>
    <property type="match status" value="1"/>
</dbReference>
<feature type="domain" description="CUB" evidence="3">
    <location>
        <begin position="33"/>
        <end position="148"/>
    </location>
</feature>
<accession>A0A4E0RVD1</accession>
<protein>
    <recommendedName>
        <fullName evidence="3">CUB domain-containing protein</fullName>
    </recommendedName>
</protein>